<feature type="transmembrane region" description="Helical" evidence="1">
    <location>
        <begin position="385"/>
        <end position="403"/>
    </location>
</feature>
<feature type="transmembrane region" description="Helical" evidence="1">
    <location>
        <begin position="66"/>
        <end position="90"/>
    </location>
</feature>
<feature type="transmembrane region" description="Helical" evidence="1">
    <location>
        <begin position="495"/>
        <end position="513"/>
    </location>
</feature>
<keyword evidence="1" id="KW-1133">Transmembrane helix</keyword>
<dbReference type="InterPro" id="IPR058062">
    <property type="entry name" value="SCO7613_C"/>
</dbReference>
<keyword evidence="3" id="KW-1185">Reference proteome</keyword>
<feature type="transmembrane region" description="Helical" evidence="1">
    <location>
        <begin position="548"/>
        <end position="565"/>
    </location>
</feature>
<comment type="caution">
    <text evidence="2">The sequence shown here is derived from an EMBL/GenBank/DDBJ whole genome shotgun (WGS) entry which is preliminary data.</text>
</comment>
<feature type="transmembrane region" description="Helical" evidence="1">
    <location>
        <begin position="337"/>
        <end position="361"/>
    </location>
</feature>
<feature type="transmembrane region" description="Helical" evidence="1">
    <location>
        <begin position="443"/>
        <end position="462"/>
    </location>
</feature>
<dbReference type="RefSeq" id="WP_206963690.1">
    <property type="nucleotide sequence ID" value="NZ_BAAAJJ010000005.1"/>
</dbReference>
<dbReference type="NCBIfam" id="NF047321">
    <property type="entry name" value="SCO7613_CTERM"/>
    <property type="match status" value="1"/>
</dbReference>
<feature type="transmembrane region" description="Helical" evidence="1">
    <location>
        <begin position="696"/>
        <end position="713"/>
    </location>
</feature>
<feature type="transmembrane region" description="Helical" evidence="1">
    <location>
        <begin position="720"/>
        <end position="741"/>
    </location>
</feature>
<feature type="transmembrane region" description="Helical" evidence="1">
    <location>
        <begin position="307"/>
        <end position="325"/>
    </location>
</feature>
<dbReference type="AlphaFoldDB" id="A0A939FA17"/>
<organism evidence="2 3">
    <name type="scientific">Streptomyces beijiangensis</name>
    <dbReference type="NCBI Taxonomy" id="163361"/>
    <lineage>
        <taxon>Bacteria</taxon>
        <taxon>Bacillati</taxon>
        <taxon>Actinomycetota</taxon>
        <taxon>Actinomycetes</taxon>
        <taxon>Kitasatosporales</taxon>
        <taxon>Streptomycetaceae</taxon>
        <taxon>Streptomyces</taxon>
    </lineage>
</organism>
<reference evidence="2" key="1">
    <citation type="submission" date="2021-03" db="EMBL/GenBank/DDBJ databases">
        <title>Streptomyces poriferae sp. nov., a novel marine sponge-derived Actinobacteria species with anti-MRSA activity.</title>
        <authorList>
            <person name="Sandoval-Powers M."/>
            <person name="Kralova S."/>
            <person name="Nguyen G.-S."/>
            <person name="Fawwal D."/>
            <person name="Degnes K."/>
            <person name="Klinkenberg G."/>
            <person name="Sletta H."/>
            <person name="Wentzel A."/>
            <person name="Liles M.R."/>
        </authorList>
    </citation>
    <scope>NUCLEOTIDE SEQUENCE</scope>
    <source>
        <strain evidence="2">DSM 41794</strain>
    </source>
</reference>
<feature type="transmembrane region" description="Helical" evidence="1">
    <location>
        <begin position="747"/>
        <end position="767"/>
    </location>
</feature>
<protein>
    <submittedName>
        <fullName evidence="2">Uncharacterized protein</fullName>
    </submittedName>
</protein>
<feature type="transmembrane region" description="Helical" evidence="1">
    <location>
        <begin position="121"/>
        <end position="139"/>
    </location>
</feature>
<feature type="transmembrane region" description="Helical" evidence="1">
    <location>
        <begin position="643"/>
        <end position="660"/>
    </location>
</feature>
<gene>
    <name evidence="2" type="ORF">J0695_21135</name>
</gene>
<feature type="transmembrane region" description="Helical" evidence="1">
    <location>
        <begin position="151"/>
        <end position="170"/>
    </location>
</feature>
<feature type="transmembrane region" description="Helical" evidence="1">
    <location>
        <begin position="619"/>
        <end position="637"/>
    </location>
</feature>
<feature type="transmembrane region" description="Helical" evidence="1">
    <location>
        <begin position="227"/>
        <end position="247"/>
    </location>
</feature>
<feature type="transmembrane region" description="Helical" evidence="1">
    <location>
        <begin position="415"/>
        <end position="437"/>
    </location>
</feature>
<feature type="transmembrane region" description="Helical" evidence="1">
    <location>
        <begin position="672"/>
        <end position="690"/>
    </location>
</feature>
<feature type="transmembrane region" description="Helical" evidence="1">
    <location>
        <begin position="177"/>
        <end position="195"/>
    </location>
</feature>
<feature type="transmembrane region" description="Helical" evidence="1">
    <location>
        <begin position="525"/>
        <end position="542"/>
    </location>
</feature>
<feature type="transmembrane region" description="Helical" evidence="1">
    <location>
        <begin position="572"/>
        <end position="589"/>
    </location>
</feature>
<evidence type="ECO:0000256" key="1">
    <source>
        <dbReference type="SAM" id="Phobius"/>
    </source>
</evidence>
<accession>A0A939FA17</accession>
<dbReference type="EMBL" id="JAFLRJ010000192">
    <property type="protein sequence ID" value="MBO0514283.1"/>
    <property type="molecule type" value="Genomic_DNA"/>
</dbReference>
<feature type="transmembrane region" description="Helical" evidence="1">
    <location>
        <begin position="595"/>
        <end position="612"/>
    </location>
</feature>
<dbReference type="Proteomes" id="UP000664167">
    <property type="component" value="Unassembled WGS sequence"/>
</dbReference>
<feature type="transmembrane region" description="Helical" evidence="1">
    <location>
        <begin position="259"/>
        <end position="277"/>
    </location>
</feature>
<feature type="transmembrane region" description="Helical" evidence="1">
    <location>
        <begin position="469"/>
        <end position="489"/>
    </location>
</feature>
<proteinExistence type="predicted"/>
<evidence type="ECO:0000313" key="3">
    <source>
        <dbReference type="Proteomes" id="UP000664167"/>
    </source>
</evidence>
<evidence type="ECO:0000313" key="2">
    <source>
        <dbReference type="EMBL" id="MBO0514283.1"/>
    </source>
</evidence>
<feature type="transmembrane region" description="Helical" evidence="1">
    <location>
        <begin position="284"/>
        <end position="301"/>
    </location>
</feature>
<keyword evidence="1" id="KW-0812">Transmembrane</keyword>
<name>A0A939FA17_9ACTN</name>
<feature type="transmembrane region" description="Helical" evidence="1">
    <location>
        <begin position="96"/>
        <end position="114"/>
    </location>
</feature>
<keyword evidence="1" id="KW-0472">Membrane</keyword>
<feature type="transmembrane region" description="Helical" evidence="1">
    <location>
        <begin position="201"/>
        <end position="220"/>
    </location>
</feature>
<sequence length="785" mass="79596">MGHVPPPSEELALLDRELAQLDARRHQLLGRRAWLLSVLQPPPPHPWGAPQPRSHPETSPPNAQNVLLTLGAVLLTVAAIAFTLVSWGHLGIGGRAAVLAAVTLAALGAPVVLLRRSLASTAESVAGLGLVLTVLDAYALHEVAATDVDPLGYTAGATAVLALLWAAYGMTVDRLRLPLPVAAATAQLPLLLWALAADAGAMATAWALLLTAVLDVALALRGPGGAVRVVAWAGACAAGGAALLTAARLSVVAGTPAEAAAPGALLAAGAALALFIAWRRLLPVPAAVAGLAAFAAVAGVVRTALPGTWAVPAQLLCAALLLVALRTSMPGPVKHGLAAASGAVHAAAALWALPVAALALVTPGEWVFKPWSGAPGSADLPWPDLPAVPVTLALLAGVLTAVHRGSAAQARLRRPAACGALALAWAALLVTPAALGLPYPGVLSAHVTLTAAALAASVVALRRSAAHEAFAFTAFGLALAGAVSVSLLALATQAATFAVFGTLFVLFAVVCGIPGPIRMPAAPPSVVYASALAVAAGAALELPPHRTALLVLIVPAAVAVLGARLRRHPVALPLEIVAASAALLSVLLATTDLTTLALVLALCGVIAAGTALRPERRAVGYAAPVLFVLASWVRLAAWDVTVPEAYTLPVTLPALVIGVVRRRRDPAASSWTAYGPGLAATMLPSLVAAWGDAHWLRPLLLGSAALAVTLIGARSRLQALLVVGGGVLALDALHELAPYLVQVVDALPRWVVPALAGLLLLAVGATYEHRLRDARRLRERLARMH</sequence>